<dbReference type="SUPFAM" id="SSF56529">
    <property type="entry name" value="FAH"/>
    <property type="match status" value="1"/>
</dbReference>
<dbReference type="Proteomes" id="UP000230423">
    <property type="component" value="Unassembled WGS sequence"/>
</dbReference>
<feature type="domain" description="Fumarylacetoacetase-like C-terminal" evidence="6">
    <location>
        <begin position="2"/>
        <end position="76"/>
    </location>
</feature>
<evidence type="ECO:0000256" key="2">
    <source>
        <dbReference type="ARBA" id="ARBA00022723"/>
    </source>
</evidence>
<dbReference type="Gene3D" id="3.90.850.10">
    <property type="entry name" value="Fumarylacetoacetase-like, C-terminal domain"/>
    <property type="match status" value="1"/>
</dbReference>
<dbReference type="InterPro" id="IPR011234">
    <property type="entry name" value="Fumarylacetoacetase-like_C"/>
</dbReference>
<keyword evidence="8" id="KW-1185">Reference proteome</keyword>
<dbReference type="GO" id="GO:0005739">
    <property type="term" value="C:mitochondrion"/>
    <property type="evidence" value="ECO:0007669"/>
    <property type="project" value="TreeGrafter"/>
</dbReference>
<keyword evidence="2" id="KW-0479">Metal-binding</keyword>
<dbReference type="AlphaFoldDB" id="A0A2G9T368"/>
<protein>
    <recommendedName>
        <fullName evidence="5">oxaloacetate tautomerase</fullName>
        <ecNumber evidence="5">5.3.2.2</ecNumber>
    </recommendedName>
    <alternativeName>
        <fullName evidence="3">Fumarylacetoacetate hydrolase domain-containing protein 1</fullName>
    </alternativeName>
</protein>
<dbReference type="EMBL" id="KZ428149">
    <property type="protein sequence ID" value="PIO52386.1"/>
    <property type="molecule type" value="Genomic_DNA"/>
</dbReference>
<accession>A0A2G9T368</accession>
<evidence type="ECO:0000313" key="8">
    <source>
        <dbReference type="Proteomes" id="UP000230423"/>
    </source>
</evidence>
<dbReference type="PANTHER" id="PTHR11820:SF7">
    <property type="entry name" value="ACYLPYRUVASE FAHD1, MITOCHONDRIAL"/>
    <property type="match status" value="1"/>
</dbReference>
<dbReference type="PANTHER" id="PTHR11820">
    <property type="entry name" value="ACYLPYRUVASE"/>
    <property type="match status" value="1"/>
</dbReference>
<dbReference type="GO" id="GO:0018773">
    <property type="term" value="F:acetylpyruvate hydrolase activity"/>
    <property type="evidence" value="ECO:0007669"/>
    <property type="project" value="TreeGrafter"/>
</dbReference>
<dbReference type="Pfam" id="PF01557">
    <property type="entry name" value="FAA_hydrolase"/>
    <property type="match status" value="1"/>
</dbReference>
<proteinExistence type="inferred from homology"/>
<evidence type="ECO:0000256" key="4">
    <source>
        <dbReference type="ARBA" id="ARBA00044911"/>
    </source>
</evidence>
<sequence>IDDPHAEELFCRINGVEKQRSRTDMMIFDIPTLIEYTTRFVTLEEGDLLLTGTPAGVCRVLPGDTIEFGLEGRITTKFVVQ</sequence>
<evidence type="ECO:0000313" key="7">
    <source>
        <dbReference type="EMBL" id="PIO52386.1"/>
    </source>
</evidence>
<dbReference type="GO" id="GO:0050163">
    <property type="term" value="F:oxaloacetate tautomerase activity"/>
    <property type="evidence" value="ECO:0007669"/>
    <property type="project" value="UniProtKB-EC"/>
</dbReference>
<dbReference type="EC" id="5.3.2.2" evidence="5"/>
<dbReference type="InterPro" id="IPR036663">
    <property type="entry name" value="Fumarylacetoacetase_C_sf"/>
</dbReference>
<evidence type="ECO:0000259" key="6">
    <source>
        <dbReference type="Pfam" id="PF01557"/>
    </source>
</evidence>
<dbReference type="GO" id="GO:0046872">
    <property type="term" value="F:metal ion binding"/>
    <property type="evidence" value="ECO:0007669"/>
    <property type="project" value="UniProtKB-KW"/>
</dbReference>
<feature type="non-terminal residue" evidence="7">
    <location>
        <position position="1"/>
    </location>
</feature>
<reference evidence="7 8" key="1">
    <citation type="submission" date="2015-09" db="EMBL/GenBank/DDBJ databases">
        <title>Draft genome of the parasitic nematode Teladorsagia circumcincta isolate WARC Sus (inbred).</title>
        <authorList>
            <person name="Mitreva M."/>
        </authorList>
    </citation>
    <scope>NUCLEOTIDE SEQUENCE [LARGE SCALE GENOMIC DNA]</scope>
    <source>
        <strain evidence="7 8">S</strain>
    </source>
</reference>
<comment type="catalytic activity">
    <reaction evidence="4">
        <text>oxaloacetate = enol-oxaloacetate</text>
        <dbReference type="Rhea" id="RHEA:16021"/>
        <dbReference type="ChEBI" id="CHEBI:16452"/>
        <dbReference type="ChEBI" id="CHEBI:17479"/>
        <dbReference type="EC" id="5.3.2.2"/>
    </reaction>
    <physiologicalReaction direction="right-to-left" evidence="4">
        <dbReference type="Rhea" id="RHEA:16023"/>
    </physiologicalReaction>
</comment>
<name>A0A2G9T368_TELCI</name>
<gene>
    <name evidence="7" type="ORF">TELCIR_26308</name>
</gene>
<organism evidence="7 8">
    <name type="scientific">Teladorsagia circumcincta</name>
    <name type="common">Brown stomach worm</name>
    <name type="synonym">Ostertagia circumcincta</name>
    <dbReference type="NCBI Taxonomy" id="45464"/>
    <lineage>
        <taxon>Eukaryota</taxon>
        <taxon>Metazoa</taxon>
        <taxon>Ecdysozoa</taxon>
        <taxon>Nematoda</taxon>
        <taxon>Chromadorea</taxon>
        <taxon>Rhabditida</taxon>
        <taxon>Rhabditina</taxon>
        <taxon>Rhabditomorpha</taxon>
        <taxon>Strongyloidea</taxon>
        <taxon>Trichostrongylidae</taxon>
        <taxon>Teladorsagia</taxon>
    </lineage>
</organism>
<evidence type="ECO:0000256" key="5">
    <source>
        <dbReference type="ARBA" id="ARBA00044973"/>
    </source>
</evidence>
<dbReference type="OrthoDB" id="411064at2759"/>
<comment type="similarity">
    <text evidence="1">Belongs to the FAH family.</text>
</comment>
<evidence type="ECO:0000256" key="1">
    <source>
        <dbReference type="ARBA" id="ARBA00010211"/>
    </source>
</evidence>
<evidence type="ECO:0000256" key="3">
    <source>
        <dbReference type="ARBA" id="ARBA00042340"/>
    </source>
</evidence>